<evidence type="ECO:0000256" key="1">
    <source>
        <dbReference type="ARBA" id="ARBA00010954"/>
    </source>
</evidence>
<protein>
    <recommendedName>
        <fullName evidence="6">T-complex protein 11</fullName>
    </recommendedName>
</protein>
<name>A0AAD5XYU8_9FUNG</name>
<evidence type="ECO:0000256" key="2">
    <source>
        <dbReference type="SAM" id="Coils"/>
    </source>
</evidence>
<organism evidence="4 5">
    <name type="scientific">Clydaea vesicula</name>
    <dbReference type="NCBI Taxonomy" id="447962"/>
    <lineage>
        <taxon>Eukaryota</taxon>
        <taxon>Fungi</taxon>
        <taxon>Fungi incertae sedis</taxon>
        <taxon>Chytridiomycota</taxon>
        <taxon>Chytridiomycota incertae sedis</taxon>
        <taxon>Chytridiomycetes</taxon>
        <taxon>Lobulomycetales</taxon>
        <taxon>Lobulomycetaceae</taxon>
        <taxon>Clydaea</taxon>
    </lineage>
</organism>
<proteinExistence type="inferred from homology"/>
<dbReference type="Proteomes" id="UP001211065">
    <property type="component" value="Unassembled WGS sequence"/>
</dbReference>
<feature type="compositionally biased region" description="Polar residues" evidence="3">
    <location>
        <begin position="440"/>
        <end position="455"/>
    </location>
</feature>
<dbReference type="InterPro" id="IPR008862">
    <property type="entry name" value="Tcp11"/>
</dbReference>
<sequence length="944" mass="106956">MEQTESGFYVINVLPLKKSAGKPKHLEARLASREKSVSHYYKSVARRKEFLENRKAKLHDRGIHVQKIVENHKFKSSGENNAKLTKIADSINAAEKKRTSILQDLANVNARKVAHAKSVALEHQKKYLSYIEEKKAKIEAKEQLVSNRRQRLLLVPRSRLLDLQDWSLEELQNLKSTLEESAQTIQNWWTIVKLSPLIKSMNLAGVTFQEAKNLPFDNLIKKMQDKSLIEASHNLIDYVKKTSPTPVKWRNASRVFLSAYMIASHPQDAMPVMGDDEKVGLFILFFLLTKFLQVVQIAAISAIEDYEKLSLHITRDAVFQFFNSLSKYYLAFEDWKKTDTKKIVDGMIAHWLELEKLWLSVRHTQIDAEVNWKPKITFQQKSIQSKLAQFGVSAIHKLKKEQKKMREGMQIEVEVQPDTTDDDTSAYESEGNAATELFSTSPQQFPTSGFKNSFDSVKMSRKGSSASSSPVPPLNFDKQEILPKELPTPTTSSTDLFASETTSEFGAYLSNEQLAHEIVRNPDYELKPVKKSKLEEQVTAMAKKAFFDAVRQDFSAGIYLNYVPSLLEDIKKQLLSMLSEKGKLATEIKEHLDIDLIKQQITRNVFDSQQCIFYIVSKLLQLCAPVRDQTIRNITNLNDVAAMFEACLNVLEEMKLDLINYKLKSLAPVLKNQAVEYEKSKFKAAVDFGAVKLVNTEIWLRNAFESLNAVAIARNPEKISNPENQIRFEDVYNEALMNVIFSNAAVNSETLPETLRLDANYLFQLQNTAQLITIVAALVMLAKNASPELRRKNQLLLNLRNRLFSMLKSADDGTESTITIDNLVLEIIKSCNEALCQSRTANDNGKDMCLSAENENLIKAVVTRTLSSKDKLYSLLSRRVQNCVRGQLSTGSFKSVTGASLASVGLDIVEKELVEFSKKVYLLGSHNKLVHSEWYDGLLKSIVA</sequence>
<dbReference type="GO" id="GO:0010737">
    <property type="term" value="P:protein kinase A signaling"/>
    <property type="evidence" value="ECO:0007669"/>
    <property type="project" value="TreeGrafter"/>
</dbReference>
<evidence type="ECO:0000256" key="3">
    <source>
        <dbReference type="SAM" id="MobiDB-lite"/>
    </source>
</evidence>
<accession>A0AAD5XYU8</accession>
<dbReference type="PANTHER" id="PTHR12832">
    <property type="entry name" value="TESTIS-SPECIFIC PROTEIN PBS13 T-COMPLEX 11"/>
    <property type="match status" value="1"/>
</dbReference>
<evidence type="ECO:0000313" key="5">
    <source>
        <dbReference type="Proteomes" id="UP001211065"/>
    </source>
</evidence>
<evidence type="ECO:0008006" key="6">
    <source>
        <dbReference type="Google" id="ProtNLM"/>
    </source>
</evidence>
<dbReference type="PANTHER" id="PTHR12832:SF11">
    <property type="entry name" value="LD23868P"/>
    <property type="match status" value="1"/>
</dbReference>
<evidence type="ECO:0000313" key="4">
    <source>
        <dbReference type="EMBL" id="KAJ3226569.1"/>
    </source>
</evidence>
<feature type="region of interest" description="Disordered" evidence="3">
    <location>
        <begin position="440"/>
        <end position="476"/>
    </location>
</feature>
<keyword evidence="5" id="KW-1185">Reference proteome</keyword>
<dbReference type="Pfam" id="PF05794">
    <property type="entry name" value="Tcp11"/>
    <property type="match status" value="1"/>
</dbReference>
<gene>
    <name evidence="4" type="ORF">HK099_004596</name>
</gene>
<feature type="coiled-coil region" evidence="2">
    <location>
        <begin position="91"/>
        <end position="151"/>
    </location>
</feature>
<comment type="similarity">
    <text evidence="1">Belongs to the TCP11 family.</text>
</comment>
<dbReference type="EMBL" id="JADGJW010000033">
    <property type="protein sequence ID" value="KAJ3226569.1"/>
    <property type="molecule type" value="Genomic_DNA"/>
</dbReference>
<comment type="caution">
    <text evidence="4">The sequence shown here is derived from an EMBL/GenBank/DDBJ whole genome shotgun (WGS) entry which is preliminary data.</text>
</comment>
<dbReference type="AlphaFoldDB" id="A0AAD5XYU8"/>
<reference evidence="4" key="1">
    <citation type="submission" date="2020-05" db="EMBL/GenBank/DDBJ databases">
        <title>Phylogenomic resolution of chytrid fungi.</title>
        <authorList>
            <person name="Stajich J.E."/>
            <person name="Amses K."/>
            <person name="Simmons R."/>
            <person name="Seto K."/>
            <person name="Myers J."/>
            <person name="Bonds A."/>
            <person name="Quandt C.A."/>
            <person name="Barry K."/>
            <person name="Liu P."/>
            <person name="Grigoriev I."/>
            <person name="Longcore J.E."/>
            <person name="James T.Y."/>
        </authorList>
    </citation>
    <scope>NUCLEOTIDE SEQUENCE</scope>
    <source>
        <strain evidence="4">JEL0476</strain>
    </source>
</reference>
<keyword evidence="2" id="KW-0175">Coiled coil</keyword>